<dbReference type="EMBL" id="LN483212">
    <property type="protein sequence ID" value="CDZ97572.1"/>
    <property type="molecule type" value="Genomic_DNA"/>
</dbReference>
<evidence type="ECO:0000313" key="2">
    <source>
        <dbReference type="EMBL" id="CDZ97572.1"/>
    </source>
</evidence>
<feature type="region of interest" description="Disordered" evidence="1">
    <location>
        <begin position="308"/>
        <end position="333"/>
    </location>
</feature>
<evidence type="ECO:0000256" key="1">
    <source>
        <dbReference type="SAM" id="MobiDB-lite"/>
    </source>
</evidence>
<proteinExistence type="predicted"/>
<protein>
    <submittedName>
        <fullName evidence="2">Uncharacterized protein</fullName>
    </submittedName>
</protein>
<feature type="compositionally biased region" description="Basic and acidic residues" evidence="1">
    <location>
        <begin position="238"/>
        <end position="247"/>
    </location>
</feature>
<sequence>MVNVDSEETQSENVCQFCIEPRSIVTAQEHDQAVFHHLEPGVSSKTTAVDPIWAPGKDGSDDSEGPFDPNIICCPLPIDELVPSSPLLCSSPMVEIDMPELWSLDGETIEEEEEKETEPDVIVESGDSKTGVWTIDGVQSIQDHSLTSTLRPFNTTTLPGGLLSLIKHDTLNWYGHLYLQHILSTAVNIFAPSPAAFRSKTGFELTIYLREVANLPLIGMGPSVSAEFLSLSAQADMQMKEEKEDTPSSKNLDSSTEISDEATPVQEPMRGQLHGNLCKKCSWYMGCSSEKGSTSEYSSKTLVMTSVELSAQSGSEEENESSSDSTVEGRNDSEKIIARRRMFSPVLLYTPFKLFQLLPHQGGSRHQMYHPILGLLAKSLGGLSLIDEGFNHDF</sequence>
<feature type="region of interest" description="Disordered" evidence="1">
    <location>
        <begin position="236"/>
        <end position="271"/>
    </location>
</feature>
<name>A0A0F7SKU3_PHARH</name>
<accession>A0A0F7SKU3</accession>
<dbReference type="AlphaFoldDB" id="A0A0F7SKU3"/>
<reference evidence="2" key="1">
    <citation type="submission" date="2014-08" db="EMBL/GenBank/DDBJ databases">
        <authorList>
            <person name="Sharma Rahul"/>
            <person name="Thines Marco"/>
        </authorList>
    </citation>
    <scope>NUCLEOTIDE SEQUENCE</scope>
</reference>
<organism evidence="2">
    <name type="scientific">Phaffia rhodozyma</name>
    <name type="common">Yeast</name>
    <name type="synonym">Xanthophyllomyces dendrorhous</name>
    <dbReference type="NCBI Taxonomy" id="264483"/>
    <lineage>
        <taxon>Eukaryota</taxon>
        <taxon>Fungi</taxon>
        <taxon>Dikarya</taxon>
        <taxon>Basidiomycota</taxon>
        <taxon>Agaricomycotina</taxon>
        <taxon>Tremellomycetes</taxon>
        <taxon>Cystofilobasidiales</taxon>
        <taxon>Mrakiaceae</taxon>
        <taxon>Phaffia</taxon>
    </lineage>
</organism>
<feature type="compositionally biased region" description="Polar residues" evidence="1">
    <location>
        <begin position="248"/>
        <end position="257"/>
    </location>
</feature>